<feature type="transmembrane region" description="Helical" evidence="2">
    <location>
        <begin position="34"/>
        <end position="52"/>
    </location>
</feature>
<dbReference type="GO" id="GO:0006465">
    <property type="term" value="P:signal peptide processing"/>
    <property type="evidence" value="ECO:0007669"/>
    <property type="project" value="TreeGrafter"/>
</dbReference>
<keyword evidence="2" id="KW-0812">Transmembrane</keyword>
<dbReference type="InterPro" id="IPR000045">
    <property type="entry name" value="Prepilin_IV_endopep_pep"/>
</dbReference>
<evidence type="ECO:0000313" key="4">
    <source>
        <dbReference type="EMBL" id="RIH83286.1"/>
    </source>
</evidence>
<feature type="transmembrane region" description="Helical" evidence="2">
    <location>
        <begin position="103"/>
        <end position="135"/>
    </location>
</feature>
<dbReference type="GO" id="GO:0005886">
    <property type="term" value="C:plasma membrane"/>
    <property type="evidence" value="ECO:0007669"/>
    <property type="project" value="TreeGrafter"/>
</dbReference>
<dbReference type="GO" id="GO:0004190">
    <property type="term" value="F:aspartic-type endopeptidase activity"/>
    <property type="evidence" value="ECO:0007669"/>
    <property type="project" value="InterPro"/>
</dbReference>
<proteinExistence type="inferred from homology"/>
<keyword evidence="5" id="KW-1185">Reference proteome</keyword>
<keyword evidence="2" id="KW-1133">Transmembrane helix</keyword>
<dbReference type="InterPro" id="IPR050882">
    <property type="entry name" value="Prepilin_peptidase/N-MTase"/>
</dbReference>
<name>A0A399EHX2_9DEIN</name>
<accession>A0A399EHX2</accession>
<sequence length="176" mass="18338">MGGVWLGSLGLLLGFLNAALNLRSGRVWALHDGLTLGLGALAPLAALGLGLSPLESLRGMLLSAGGLALAGMLYWWVRRPSDKVEPDEEPSSGYVSVMGYGDVVLAGFLGVWLGFVNLLVALFLAVLAGALLGLMARRSGGSNQIPFGPYLAVGGLVAFFYGEALLRWYLAYLGVG</sequence>
<protein>
    <submittedName>
        <fullName evidence="4">Type IV leader peptidase family protein</fullName>
    </submittedName>
</protein>
<evidence type="ECO:0000259" key="3">
    <source>
        <dbReference type="Pfam" id="PF01478"/>
    </source>
</evidence>
<keyword evidence="2" id="KW-0472">Membrane</keyword>
<feature type="transmembrane region" description="Helical" evidence="2">
    <location>
        <begin position="59"/>
        <end position="77"/>
    </location>
</feature>
<comment type="similarity">
    <text evidence="1">Belongs to the peptidase A24 family.</text>
</comment>
<dbReference type="Proteomes" id="UP000265800">
    <property type="component" value="Unassembled WGS sequence"/>
</dbReference>
<gene>
    <name evidence="4" type="ORF">Mlute_02253</name>
</gene>
<dbReference type="Pfam" id="PF01478">
    <property type="entry name" value="Peptidase_A24"/>
    <property type="match status" value="1"/>
</dbReference>
<evidence type="ECO:0000256" key="2">
    <source>
        <dbReference type="SAM" id="Phobius"/>
    </source>
</evidence>
<dbReference type="EMBL" id="QWKZ01000084">
    <property type="protein sequence ID" value="RIH83286.1"/>
    <property type="molecule type" value="Genomic_DNA"/>
</dbReference>
<dbReference type="PANTHER" id="PTHR30487">
    <property type="entry name" value="TYPE 4 PREPILIN-LIKE PROTEINS LEADER PEPTIDE-PROCESSING ENZYME"/>
    <property type="match status" value="1"/>
</dbReference>
<dbReference type="AlphaFoldDB" id="A0A399EHX2"/>
<feature type="transmembrane region" description="Helical" evidence="2">
    <location>
        <begin position="147"/>
        <end position="170"/>
    </location>
</feature>
<comment type="caution">
    <text evidence="4">The sequence shown here is derived from an EMBL/GenBank/DDBJ whole genome shotgun (WGS) entry which is preliminary data.</text>
</comment>
<reference evidence="4 5" key="1">
    <citation type="submission" date="2018-08" db="EMBL/GenBank/DDBJ databases">
        <title>Meiothermus luteus KCTC 52599 genome sequencing project.</title>
        <authorList>
            <person name="Da Costa M.S."/>
            <person name="Albuquerque L."/>
            <person name="Raposo P."/>
            <person name="Froufe H.J.C."/>
            <person name="Barroso C.S."/>
            <person name="Egas C."/>
        </authorList>
    </citation>
    <scope>NUCLEOTIDE SEQUENCE [LARGE SCALE GENOMIC DNA]</scope>
    <source>
        <strain evidence="4 5">KCTC 52599</strain>
    </source>
</reference>
<feature type="domain" description="Prepilin type IV endopeptidase peptidase" evidence="3">
    <location>
        <begin position="42"/>
        <end position="134"/>
    </location>
</feature>
<dbReference type="PANTHER" id="PTHR30487:SF0">
    <property type="entry name" value="PREPILIN LEADER PEPTIDASE_N-METHYLTRANSFERASE-RELATED"/>
    <property type="match status" value="1"/>
</dbReference>
<evidence type="ECO:0000256" key="1">
    <source>
        <dbReference type="ARBA" id="ARBA00005801"/>
    </source>
</evidence>
<evidence type="ECO:0000313" key="5">
    <source>
        <dbReference type="Proteomes" id="UP000265800"/>
    </source>
</evidence>
<organism evidence="4 5">
    <name type="scientific">Meiothermus luteus</name>
    <dbReference type="NCBI Taxonomy" id="2026184"/>
    <lineage>
        <taxon>Bacteria</taxon>
        <taxon>Thermotogati</taxon>
        <taxon>Deinococcota</taxon>
        <taxon>Deinococci</taxon>
        <taxon>Thermales</taxon>
        <taxon>Thermaceae</taxon>
        <taxon>Meiothermus</taxon>
    </lineage>
</organism>